<evidence type="ECO:0000256" key="6">
    <source>
        <dbReference type="ARBA" id="ARBA00022777"/>
    </source>
</evidence>
<dbReference type="Proteomes" id="UP000325315">
    <property type="component" value="Unassembled WGS sequence"/>
</dbReference>
<evidence type="ECO:0000256" key="1">
    <source>
        <dbReference type="ARBA" id="ARBA00005354"/>
    </source>
</evidence>
<dbReference type="Gene3D" id="1.10.510.10">
    <property type="entry name" value="Transferase(Phosphotransferase) domain 1"/>
    <property type="match status" value="1"/>
</dbReference>
<dbReference type="FunFam" id="1.10.510.10:FF:000571">
    <property type="entry name" value="Maternal embryonic leucine zipper kinase"/>
    <property type="match status" value="1"/>
</dbReference>
<dbReference type="SMART" id="SM00220">
    <property type="entry name" value="S_TKc"/>
    <property type="match status" value="1"/>
</dbReference>
<keyword evidence="6 12" id="KW-0418">Kinase</keyword>
<dbReference type="CDD" id="cd05117">
    <property type="entry name" value="STKc_CAMK"/>
    <property type="match status" value="1"/>
</dbReference>
<sequence>METLGNKRKVSEMLPSCCRSFSPITVVWPHLSLEDYSRQKRKRKEDVVLKVAVASVTRIVKGIATAPPCGSASLEPPNRGLKRKIGCIEAATQFGRKKKIEQDYDLGATIGSGKFGSVVLCRSKVNGEEFACKTLRKGEDLVHQEVEIMQHLSGHPGIVTLMAVYEDLKSFFLVMELCSGGRLLDQMAKERRYSEYHAANILKELVLVIKYCHDMGVVHRDIKPENILLTATGQMKLVDFGLAVRMSNGQSLTGVVGSPAYVAPEVLTGHYSEKVDIWSAGVLLHALLVSVLPFHGDTLDSVFEAIKNADLDFENGAWRSISQPARDLVARMLTRDVSVRLTADEVLGHPWILFHTEATLGMAAFETKMGNHEKPASPQLTVSPGVVSERSKMIPNGFLNDDSFLFLSSNSSSTRSEVQDSTLVDALTVAISRVAISEPKRTRLCGPTGPIQQECSSNIKVNNNNNLCTAF</sequence>
<dbReference type="OrthoDB" id="1738954at2759"/>
<feature type="domain" description="Protein kinase" evidence="11">
    <location>
        <begin position="104"/>
        <end position="352"/>
    </location>
</feature>
<keyword evidence="4" id="KW-0808">Transferase</keyword>
<evidence type="ECO:0000256" key="7">
    <source>
        <dbReference type="ARBA" id="ARBA00022840"/>
    </source>
</evidence>
<proteinExistence type="inferred from homology"/>
<dbReference type="InterPro" id="IPR017441">
    <property type="entry name" value="Protein_kinase_ATP_BS"/>
</dbReference>
<evidence type="ECO:0000256" key="3">
    <source>
        <dbReference type="ARBA" id="ARBA00022527"/>
    </source>
</evidence>
<dbReference type="PANTHER" id="PTHR24349">
    <property type="entry name" value="SERINE/THREONINE-PROTEIN KINASE"/>
    <property type="match status" value="1"/>
</dbReference>
<dbReference type="InterPro" id="IPR011009">
    <property type="entry name" value="Kinase-like_dom_sf"/>
</dbReference>
<dbReference type="AlphaFoldDB" id="A0A5B6V1J8"/>
<dbReference type="GO" id="GO:0004674">
    <property type="term" value="F:protein serine/threonine kinase activity"/>
    <property type="evidence" value="ECO:0007669"/>
    <property type="project" value="UniProtKB-KW"/>
</dbReference>
<dbReference type="PROSITE" id="PS00107">
    <property type="entry name" value="PROTEIN_KINASE_ATP"/>
    <property type="match status" value="1"/>
</dbReference>
<gene>
    <name evidence="12" type="ORF">EPI10_029446</name>
</gene>
<comment type="caution">
    <text evidence="12">The sequence shown here is derived from an EMBL/GenBank/DDBJ whole genome shotgun (WGS) entry which is preliminary data.</text>
</comment>
<comment type="similarity">
    <text evidence="2">Belongs to the protein kinase superfamily. CAMK Ser/Thr protein kinase family. SNF1 subfamily.</text>
</comment>
<keyword evidence="5 9" id="KW-0547">Nucleotide-binding</keyword>
<evidence type="ECO:0000256" key="9">
    <source>
        <dbReference type="PROSITE-ProRule" id="PRU10141"/>
    </source>
</evidence>
<keyword evidence="3 10" id="KW-0723">Serine/threonine-protein kinase</keyword>
<evidence type="ECO:0000313" key="13">
    <source>
        <dbReference type="Proteomes" id="UP000325315"/>
    </source>
</evidence>
<comment type="function">
    <text evidence="8">CIPK serine-threonine protein kinases interact with CBL proteins. Binding of a CBL protein to the regulatory NAF domain of CIPK protein lead to the activation of the kinase in a calcium-dependent manner.</text>
</comment>
<reference evidence="13" key="1">
    <citation type="journal article" date="2019" name="Plant Biotechnol. J.">
        <title>Genome sequencing of the Australian wild diploid species Gossypium australe highlights disease resistance and delayed gland morphogenesis.</title>
        <authorList>
            <person name="Cai Y."/>
            <person name="Cai X."/>
            <person name="Wang Q."/>
            <person name="Wang P."/>
            <person name="Zhang Y."/>
            <person name="Cai C."/>
            <person name="Xu Y."/>
            <person name="Wang K."/>
            <person name="Zhou Z."/>
            <person name="Wang C."/>
            <person name="Geng S."/>
            <person name="Li B."/>
            <person name="Dong Q."/>
            <person name="Hou Y."/>
            <person name="Wang H."/>
            <person name="Ai P."/>
            <person name="Liu Z."/>
            <person name="Yi F."/>
            <person name="Sun M."/>
            <person name="An G."/>
            <person name="Cheng J."/>
            <person name="Zhang Y."/>
            <person name="Shi Q."/>
            <person name="Xie Y."/>
            <person name="Shi X."/>
            <person name="Chang Y."/>
            <person name="Huang F."/>
            <person name="Chen Y."/>
            <person name="Hong S."/>
            <person name="Mi L."/>
            <person name="Sun Q."/>
            <person name="Zhang L."/>
            <person name="Zhou B."/>
            <person name="Peng R."/>
            <person name="Zhang X."/>
            <person name="Liu F."/>
        </authorList>
    </citation>
    <scope>NUCLEOTIDE SEQUENCE [LARGE SCALE GENOMIC DNA]</scope>
    <source>
        <strain evidence="13">cv. PA1801</strain>
    </source>
</reference>
<accession>A0A5B6V1J8</accession>
<dbReference type="PROSITE" id="PS50011">
    <property type="entry name" value="PROTEIN_KINASE_DOM"/>
    <property type="match status" value="1"/>
</dbReference>
<protein>
    <submittedName>
        <fullName evidence="12">Serine/threonine-protein kinase PEPKR2-like</fullName>
    </submittedName>
</protein>
<evidence type="ECO:0000256" key="8">
    <source>
        <dbReference type="ARBA" id="ARBA00058225"/>
    </source>
</evidence>
<evidence type="ECO:0000313" key="12">
    <source>
        <dbReference type="EMBL" id="KAA3463017.1"/>
    </source>
</evidence>
<dbReference type="GO" id="GO:0005524">
    <property type="term" value="F:ATP binding"/>
    <property type="evidence" value="ECO:0007669"/>
    <property type="project" value="UniProtKB-UniRule"/>
</dbReference>
<keyword evidence="13" id="KW-1185">Reference proteome</keyword>
<dbReference type="SUPFAM" id="SSF56112">
    <property type="entry name" value="Protein kinase-like (PK-like)"/>
    <property type="match status" value="1"/>
</dbReference>
<dbReference type="FunFam" id="3.30.200.20:FF:000042">
    <property type="entry name" value="Aurora kinase A"/>
    <property type="match status" value="1"/>
</dbReference>
<evidence type="ECO:0000256" key="2">
    <source>
        <dbReference type="ARBA" id="ARBA00006234"/>
    </source>
</evidence>
<dbReference type="Pfam" id="PF00069">
    <property type="entry name" value="Pkinase"/>
    <property type="match status" value="1"/>
</dbReference>
<evidence type="ECO:0000256" key="10">
    <source>
        <dbReference type="RuleBase" id="RU000304"/>
    </source>
</evidence>
<organism evidence="12 13">
    <name type="scientific">Gossypium australe</name>
    <dbReference type="NCBI Taxonomy" id="47621"/>
    <lineage>
        <taxon>Eukaryota</taxon>
        <taxon>Viridiplantae</taxon>
        <taxon>Streptophyta</taxon>
        <taxon>Embryophyta</taxon>
        <taxon>Tracheophyta</taxon>
        <taxon>Spermatophyta</taxon>
        <taxon>Magnoliopsida</taxon>
        <taxon>eudicotyledons</taxon>
        <taxon>Gunneridae</taxon>
        <taxon>Pentapetalae</taxon>
        <taxon>rosids</taxon>
        <taxon>malvids</taxon>
        <taxon>Malvales</taxon>
        <taxon>Malvaceae</taxon>
        <taxon>Malvoideae</taxon>
        <taxon>Gossypium</taxon>
    </lineage>
</organism>
<dbReference type="InterPro" id="IPR000719">
    <property type="entry name" value="Prot_kinase_dom"/>
</dbReference>
<name>A0A5B6V1J8_9ROSI</name>
<evidence type="ECO:0000256" key="5">
    <source>
        <dbReference type="ARBA" id="ARBA00022741"/>
    </source>
</evidence>
<evidence type="ECO:0000259" key="11">
    <source>
        <dbReference type="PROSITE" id="PS50011"/>
    </source>
</evidence>
<comment type="similarity">
    <text evidence="1">Belongs to the protein kinase superfamily. CAMK Ser/Thr protein kinase family. CaMK subfamily.</text>
</comment>
<keyword evidence="7 9" id="KW-0067">ATP-binding</keyword>
<dbReference type="InterPro" id="IPR050205">
    <property type="entry name" value="CDPK_Ser/Thr_kinases"/>
</dbReference>
<feature type="binding site" evidence="9">
    <location>
        <position position="133"/>
    </location>
    <ligand>
        <name>ATP</name>
        <dbReference type="ChEBI" id="CHEBI:30616"/>
    </ligand>
</feature>
<evidence type="ECO:0000256" key="4">
    <source>
        <dbReference type="ARBA" id="ARBA00022679"/>
    </source>
</evidence>
<dbReference type="InterPro" id="IPR008271">
    <property type="entry name" value="Ser/Thr_kinase_AS"/>
</dbReference>
<dbReference type="EMBL" id="SMMG02000009">
    <property type="protein sequence ID" value="KAA3463017.1"/>
    <property type="molecule type" value="Genomic_DNA"/>
</dbReference>
<dbReference type="PROSITE" id="PS00108">
    <property type="entry name" value="PROTEIN_KINASE_ST"/>
    <property type="match status" value="1"/>
</dbReference>